<protein>
    <submittedName>
        <fullName evidence="2">Uncharacterized protein</fullName>
    </submittedName>
</protein>
<feature type="compositionally biased region" description="Basic and acidic residues" evidence="1">
    <location>
        <begin position="84"/>
        <end position="104"/>
    </location>
</feature>
<dbReference type="VEuPathDB" id="FungiDB:MCYG_08010"/>
<dbReference type="GeneID" id="9227426"/>
<dbReference type="Proteomes" id="UP000002035">
    <property type="component" value="Unassembled WGS sequence"/>
</dbReference>
<evidence type="ECO:0000313" key="2">
    <source>
        <dbReference type="EMBL" id="EEQ35191.1"/>
    </source>
</evidence>
<feature type="region of interest" description="Disordered" evidence="1">
    <location>
        <begin position="35"/>
        <end position="139"/>
    </location>
</feature>
<proteinExistence type="predicted"/>
<dbReference type="RefSeq" id="XP_002842927.1">
    <property type="nucleotide sequence ID" value="XM_002842881.1"/>
</dbReference>
<feature type="compositionally biased region" description="Basic residues" evidence="1">
    <location>
        <begin position="177"/>
        <end position="193"/>
    </location>
</feature>
<organism evidence="2 3">
    <name type="scientific">Arthroderma otae (strain ATCC MYA-4605 / CBS 113480)</name>
    <name type="common">Microsporum canis</name>
    <dbReference type="NCBI Taxonomy" id="554155"/>
    <lineage>
        <taxon>Eukaryota</taxon>
        <taxon>Fungi</taxon>
        <taxon>Dikarya</taxon>
        <taxon>Ascomycota</taxon>
        <taxon>Pezizomycotina</taxon>
        <taxon>Eurotiomycetes</taxon>
        <taxon>Eurotiomycetidae</taxon>
        <taxon>Onygenales</taxon>
        <taxon>Arthrodermataceae</taxon>
        <taxon>Microsporum</taxon>
    </lineage>
</organism>
<dbReference type="HOGENOM" id="CLU_1288627_0_0_1"/>
<dbReference type="eggNOG" id="ENOG502RME2">
    <property type="taxonomic scope" value="Eukaryota"/>
</dbReference>
<dbReference type="EMBL" id="DS995708">
    <property type="protein sequence ID" value="EEQ35191.1"/>
    <property type="molecule type" value="Genomic_DNA"/>
</dbReference>
<feature type="compositionally biased region" description="Basic and acidic residues" evidence="1">
    <location>
        <begin position="114"/>
        <end position="130"/>
    </location>
</feature>
<feature type="compositionally biased region" description="Basic and acidic residues" evidence="1">
    <location>
        <begin position="35"/>
        <end position="44"/>
    </location>
</feature>
<gene>
    <name evidence="2" type="ORF">MCYG_08010</name>
</gene>
<name>C5FZ88_ARTOC</name>
<evidence type="ECO:0000256" key="1">
    <source>
        <dbReference type="SAM" id="MobiDB-lite"/>
    </source>
</evidence>
<reference evidence="3" key="1">
    <citation type="journal article" date="2012" name="MBio">
        <title>Comparative genome analysis of Trichophyton rubrum and related dermatophytes reveals candidate genes involved in infection.</title>
        <authorList>
            <person name="Martinez D.A."/>
            <person name="Oliver B.G."/>
            <person name="Graeser Y."/>
            <person name="Goldberg J.M."/>
            <person name="Li W."/>
            <person name="Martinez-Rossi N.M."/>
            <person name="Monod M."/>
            <person name="Shelest E."/>
            <person name="Barton R.C."/>
            <person name="Birch E."/>
            <person name="Brakhage A.A."/>
            <person name="Chen Z."/>
            <person name="Gurr S.J."/>
            <person name="Heiman D."/>
            <person name="Heitman J."/>
            <person name="Kosti I."/>
            <person name="Rossi A."/>
            <person name="Saif S."/>
            <person name="Samalova M."/>
            <person name="Saunders C.W."/>
            <person name="Shea T."/>
            <person name="Summerbell R.C."/>
            <person name="Xu J."/>
            <person name="Young S."/>
            <person name="Zeng Q."/>
            <person name="Birren B.W."/>
            <person name="Cuomo C.A."/>
            <person name="White T.C."/>
        </authorList>
    </citation>
    <scope>NUCLEOTIDE SEQUENCE [LARGE SCALE GENOMIC DNA]</scope>
    <source>
        <strain evidence="3">ATCC MYA-4605 / CBS 113480</strain>
    </source>
</reference>
<accession>C5FZ88</accession>
<sequence>MSAIRRYLTAEKTARIMEWVDTVNSQPCIGMTVREPSKAAKRTDITSSAAIPPKAGMGRPPKYKQLTLKSTKLRRVSVVPRGSRQQDEQKEEKAADGEKEHVNEENGIAQLETKYGEETKDKEVKEEKSEQAMPRNPIPSVVESNLRMFCVEIVIPSSGKHSSRDKEAINQAESEKRKRGATKGRGRRTKHPKLAVEKG</sequence>
<dbReference type="OrthoDB" id="4173437at2759"/>
<keyword evidence="3" id="KW-1185">Reference proteome</keyword>
<dbReference type="AlphaFoldDB" id="C5FZ88"/>
<feature type="region of interest" description="Disordered" evidence="1">
    <location>
        <begin position="155"/>
        <end position="199"/>
    </location>
</feature>
<feature type="compositionally biased region" description="Basic and acidic residues" evidence="1">
    <location>
        <begin position="162"/>
        <end position="176"/>
    </location>
</feature>
<evidence type="ECO:0000313" key="3">
    <source>
        <dbReference type="Proteomes" id="UP000002035"/>
    </source>
</evidence>
<dbReference type="OMA" id="LRMFCVE"/>